<name>A0A081DE30_NONUL</name>
<reference evidence="1 2" key="1">
    <citation type="journal article" date="2014" name="Genome Announc.">
        <title>Draft Genome Sequences of Marine Flavobacterium Nonlabens Strains NR17, NR24, NR27, NR32, NR33, and Ara13.</title>
        <authorList>
            <person name="Nakanishi M."/>
            <person name="Meirelles P."/>
            <person name="Suzuki R."/>
            <person name="Takatani N."/>
            <person name="Mino S."/>
            <person name="Suda W."/>
            <person name="Oshima K."/>
            <person name="Hattori M."/>
            <person name="Ohkuma M."/>
            <person name="Hosokawa M."/>
            <person name="Miyashita K."/>
            <person name="Thompson F.L."/>
            <person name="Niwa A."/>
            <person name="Sawabe T."/>
            <person name="Sawabe T."/>
        </authorList>
    </citation>
    <scope>NUCLEOTIDE SEQUENCE [LARGE SCALE GENOMIC DNA]</scope>
    <source>
        <strain evidence="2">JCM19296</strain>
    </source>
</reference>
<comment type="caution">
    <text evidence="1">The sequence shown here is derived from an EMBL/GenBank/DDBJ whole genome shotgun (WGS) entry which is preliminary data.</text>
</comment>
<protein>
    <submittedName>
        <fullName evidence="1">Uncharacterized protein</fullName>
    </submittedName>
</protein>
<organism evidence="1 2">
    <name type="scientific">Nonlabens ulvanivorans</name>
    <name type="common">Persicivirga ulvanivorans</name>
    <dbReference type="NCBI Taxonomy" id="906888"/>
    <lineage>
        <taxon>Bacteria</taxon>
        <taxon>Pseudomonadati</taxon>
        <taxon>Bacteroidota</taxon>
        <taxon>Flavobacteriia</taxon>
        <taxon>Flavobacteriales</taxon>
        <taxon>Flavobacteriaceae</taxon>
        <taxon>Nonlabens</taxon>
    </lineage>
</organism>
<dbReference type="EMBL" id="BBLG01000007">
    <property type="protein sequence ID" value="GAK77176.1"/>
    <property type="molecule type" value="Genomic_DNA"/>
</dbReference>
<evidence type="ECO:0000313" key="1">
    <source>
        <dbReference type="EMBL" id="GAK77176.1"/>
    </source>
</evidence>
<sequence length="45" mass="5327">MRITNRFIDSDSDFPMLSRNRITPRTGNATDDWGEFHLIKHSTLY</sequence>
<evidence type="ECO:0000313" key="2">
    <source>
        <dbReference type="Proteomes" id="UP000028980"/>
    </source>
</evidence>
<dbReference type="AlphaFoldDB" id="A0A081DE30"/>
<gene>
    <name evidence="1" type="ORF">JCM19296_2781</name>
</gene>
<proteinExistence type="predicted"/>
<accession>A0A081DE30</accession>
<dbReference type="Proteomes" id="UP000028980">
    <property type="component" value="Unassembled WGS sequence"/>
</dbReference>